<evidence type="ECO:0000313" key="2">
    <source>
        <dbReference type="EMBL" id="WUV50822.1"/>
    </source>
</evidence>
<dbReference type="Proteomes" id="UP001432062">
    <property type="component" value="Chromosome"/>
</dbReference>
<name>A0ABZ1Z5K8_9NOCA</name>
<gene>
    <name evidence="2" type="ORF">OG563_23050</name>
</gene>
<organism evidence="2 3">
    <name type="scientific">Nocardia vinacea</name>
    <dbReference type="NCBI Taxonomy" id="96468"/>
    <lineage>
        <taxon>Bacteria</taxon>
        <taxon>Bacillati</taxon>
        <taxon>Actinomycetota</taxon>
        <taxon>Actinomycetes</taxon>
        <taxon>Mycobacteriales</taxon>
        <taxon>Nocardiaceae</taxon>
        <taxon>Nocardia</taxon>
    </lineage>
</organism>
<feature type="region of interest" description="Disordered" evidence="1">
    <location>
        <begin position="1"/>
        <end position="68"/>
    </location>
</feature>
<accession>A0ABZ1Z5K8</accession>
<evidence type="ECO:0000313" key="3">
    <source>
        <dbReference type="Proteomes" id="UP001432062"/>
    </source>
</evidence>
<dbReference type="EMBL" id="CP109441">
    <property type="protein sequence ID" value="WUV50822.1"/>
    <property type="molecule type" value="Genomic_DNA"/>
</dbReference>
<evidence type="ECO:0000256" key="1">
    <source>
        <dbReference type="SAM" id="MobiDB-lite"/>
    </source>
</evidence>
<sequence>MPRVGGASSGASVPRADGASVPRADGASSRAGGASVPPEVDAGGAPTCGGGVSWPLSERFSGTEVGPG</sequence>
<proteinExistence type="predicted"/>
<reference evidence="2" key="1">
    <citation type="submission" date="2022-10" db="EMBL/GenBank/DDBJ databases">
        <title>The complete genomes of actinobacterial strains from the NBC collection.</title>
        <authorList>
            <person name="Joergensen T.S."/>
            <person name="Alvarez Arevalo M."/>
            <person name="Sterndorff E.B."/>
            <person name="Faurdal D."/>
            <person name="Vuksanovic O."/>
            <person name="Mourched A.-S."/>
            <person name="Charusanti P."/>
            <person name="Shaw S."/>
            <person name="Blin K."/>
            <person name="Weber T."/>
        </authorList>
    </citation>
    <scope>NUCLEOTIDE SEQUENCE</scope>
    <source>
        <strain evidence="2">NBC_01482</strain>
    </source>
</reference>
<feature type="compositionally biased region" description="Low complexity" evidence="1">
    <location>
        <begin position="26"/>
        <end position="35"/>
    </location>
</feature>
<dbReference type="RefSeq" id="WP_329415644.1">
    <property type="nucleotide sequence ID" value="NZ_CP109441.1"/>
</dbReference>
<keyword evidence="3" id="KW-1185">Reference proteome</keyword>
<protein>
    <submittedName>
        <fullName evidence="2">Uncharacterized protein</fullName>
    </submittedName>
</protein>